<evidence type="ECO:0000256" key="4">
    <source>
        <dbReference type="ARBA" id="ARBA00022525"/>
    </source>
</evidence>
<dbReference type="NCBIfam" id="TIGR01167">
    <property type="entry name" value="LPXTG_anchor"/>
    <property type="match status" value="1"/>
</dbReference>
<dbReference type="OrthoDB" id="2056845at2"/>
<comment type="subcellular location">
    <subcellularLocation>
        <location evidence="1">Secreted</location>
        <location evidence="1">Cell wall</location>
        <topology evidence="1">Peptidoglycan-anchor</topology>
    </subcellularLocation>
</comment>
<evidence type="ECO:0000313" key="11">
    <source>
        <dbReference type="Proteomes" id="UP000267017"/>
    </source>
</evidence>
<feature type="transmembrane region" description="Helical" evidence="8">
    <location>
        <begin position="32"/>
        <end position="52"/>
    </location>
</feature>
<keyword evidence="5" id="KW-0732">Signal</keyword>
<keyword evidence="8" id="KW-1133">Transmembrane helix</keyword>
<dbReference type="Pfam" id="PF05737">
    <property type="entry name" value="Collagen_bind"/>
    <property type="match status" value="5"/>
</dbReference>
<dbReference type="GO" id="GO:0005518">
    <property type="term" value="F:collagen binding"/>
    <property type="evidence" value="ECO:0007669"/>
    <property type="project" value="InterPro"/>
</dbReference>
<protein>
    <submittedName>
        <fullName evidence="10">LPXTG cell wall anchor domain-containing protein</fullName>
    </submittedName>
</protein>
<dbReference type="SUPFAM" id="SSF49401">
    <property type="entry name" value="Bacterial adhesins"/>
    <property type="match status" value="6"/>
</dbReference>
<dbReference type="Proteomes" id="UP000267017">
    <property type="component" value="Unassembled WGS sequence"/>
</dbReference>
<dbReference type="InterPro" id="IPR011252">
    <property type="entry name" value="Fibrogen-bd_dom1"/>
</dbReference>
<feature type="region of interest" description="Disordered" evidence="7">
    <location>
        <begin position="1242"/>
        <end position="1371"/>
    </location>
</feature>
<dbReference type="InterPro" id="IPR019931">
    <property type="entry name" value="LPXTG_anchor"/>
</dbReference>
<feature type="region of interest" description="Disordered" evidence="7">
    <location>
        <begin position="631"/>
        <end position="654"/>
    </location>
</feature>
<dbReference type="Gene3D" id="2.60.40.740">
    <property type="match status" value="5"/>
</dbReference>
<evidence type="ECO:0000256" key="6">
    <source>
        <dbReference type="ARBA" id="ARBA00023088"/>
    </source>
</evidence>
<reference evidence="10 11" key="1">
    <citation type="submission" date="2018-11" db="EMBL/GenBank/DDBJ databases">
        <title>Genome sequencing of Paenibacillus sp. KCOM 3021 (= ChDC PVNT-B20).</title>
        <authorList>
            <person name="Kook J.-K."/>
            <person name="Park S.-N."/>
            <person name="Lim Y.K."/>
        </authorList>
    </citation>
    <scope>NUCLEOTIDE SEQUENCE [LARGE SCALE GENOMIC DNA]</scope>
    <source>
        <strain evidence="10 11">KCOM 3021</strain>
    </source>
</reference>
<dbReference type="Pfam" id="PF17802">
    <property type="entry name" value="SpaA"/>
    <property type="match status" value="3"/>
</dbReference>
<dbReference type="PANTHER" id="PTHR36108">
    <property type="entry name" value="COLOSSIN-B-RELATED"/>
    <property type="match status" value="1"/>
</dbReference>
<keyword evidence="4" id="KW-0964">Secreted</keyword>
<dbReference type="EMBL" id="RRCN01000001">
    <property type="protein sequence ID" value="RRJ65261.1"/>
    <property type="molecule type" value="Genomic_DNA"/>
</dbReference>
<gene>
    <name evidence="10" type="ORF">EHV15_21865</name>
</gene>
<comment type="caution">
    <text evidence="10">The sequence shown here is derived from an EMBL/GenBank/DDBJ whole genome shotgun (WGS) entry which is preliminary data.</text>
</comment>
<evidence type="ECO:0000313" key="10">
    <source>
        <dbReference type="EMBL" id="RRJ65261.1"/>
    </source>
</evidence>
<name>A0A3P3U4J5_9BACL</name>
<evidence type="ECO:0000259" key="9">
    <source>
        <dbReference type="PROSITE" id="PS50847"/>
    </source>
</evidence>
<accession>A0A3P3U4J5</accession>
<dbReference type="PROSITE" id="PS50847">
    <property type="entry name" value="GRAM_POS_ANCHORING"/>
    <property type="match status" value="1"/>
</dbReference>
<organism evidence="10 11">
    <name type="scientific">Paenibacillus oralis</name>
    <dbReference type="NCBI Taxonomy" id="2490856"/>
    <lineage>
        <taxon>Bacteria</taxon>
        <taxon>Bacillati</taxon>
        <taxon>Bacillota</taxon>
        <taxon>Bacilli</taxon>
        <taxon>Bacillales</taxon>
        <taxon>Paenibacillaceae</taxon>
        <taxon>Paenibacillus</taxon>
    </lineage>
</organism>
<feature type="domain" description="Gram-positive cocci surface proteins LPxTG" evidence="9">
    <location>
        <begin position="1364"/>
        <end position="1397"/>
    </location>
</feature>
<evidence type="ECO:0000256" key="2">
    <source>
        <dbReference type="ARBA" id="ARBA00007257"/>
    </source>
</evidence>
<sequence length="1397" mass="150716">MDEEGIGKKSRYFQRIILGIRRECSQSMKKKWMALLMTGALIFQGVFGMGAAQVSANPDEASGGETAYSATDATYGLAAPAAAAAAENVDSIITRVLVKDAKGTVIDAVYNPDNQQRSKLGDAVSIEYEWELPDGHGYTDGSKFEFKVPQEFKIFNPVNGELTIDDGSSIADFTVDLAGNVTIVFNENVDNSRVWGTFTVRTVLSEDIKGSVNVPISFPIQGGEQEALIKLEPKDGTLLKKSGTADKDKSIEWSIDVNTSLDKIDNAAVSDLIPLGLKLEESSIKVYELLPNVDRGPDLGNLVDPGSATYETAVEPDGSGFRVKFNQPSINSAYRIQYTTLVTGEEETVFTNSANLTGDNGISAADDETITITRTPLFTKKDTYYDKETQTVTWRVQYNYGEKTITQAGERLIHDRFNNSMELVDGSVKVLKPGTNVPADDITYKVDPVTDASPGGKNGFDLQFESEVTSAYDIEYQTKAIDRIYKDTQVTNDIFATVGGKERKGSDSFTFKSGIGVKSLGGINYSTKELTWNIVVNEDKQEMTDLVIEDTFTGGGLEFIPGSVQVTSSGTGPAITPTVKADNPDQGFTLTFAGTFTDKYTITYKTKFIPEKSQYLNKATLDWTEKTPGAEYPVQAPFTPNTETQKNGRKVGKSYDPKTKELTWEIVANYNGNSINNAVLTDKLEADQKLLKDEVKVYEATVGANGSVARGAEVTDPAKITEAADNTLRIELGDINSPYVIVFKTKLENVLVVDKVPNTAVLTGDGDKSWSWYADLPIPRGGEYVNKSGTQNGGKIDWKIVINGSQSYVENATIIDTPSPNQILLPDSFELYEAVVNTDKSVTPVGEKLTKDQDYFLAIKTDPENDSQSFELKFAAEFIENAYVLQYSSEIAVSADREEVTNKASFAGEGIKNVSQESSNKIQVRFTDGSGTGSGIRGTLELTKVDKADPTQKLVGATFELLDNGGKLLGEKTTDEEGKLTFTKLRYDQVYSLVETEAPAGYLLNGTPLTVKLDEKAKSTGGITKLTVENEKRTAPPVDPVEPKGKLIIVKVDEGDSTKVLAGATFKLVNSKDEFVGEQTTGDDGKLTFTDLPYDTYSLVETKAPAGYILDGTPHSVTIDEAVENTGGVKEVTVTNEQRTVPPVDPVEPKGKLVITKVDKDDHTKVLAGATFELQDAARAKAPIAVTTDVYGKAVFADLPYGNYILKETAAPAGYLAEGEAERLITIDASLELTDNTLAITVENRKQTTNPGNPGSPSKPSKPSKPSNPSTPGTPNDPSDSVVPTIPGTVINPPVDDTNQGGDVDIPDGSIPADGTDGDKPKGDKPKPDPEKPTDLELDDEGNPLGGTRGDRPSGEEFPGVSVLPKTGEGSTLPFQVAGAALILLGLLLRKKHLERK</sequence>
<dbReference type="InterPro" id="IPR041033">
    <property type="entry name" value="SpaA_PFL_dom_1"/>
</dbReference>
<comment type="similarity">
    <text evidence="2">Belongs to the serine-aspartate repeat-containing protein (SDr) family.</text>
</comment>
<evidence type="ECO:0000256" key="1">
    <source>
        <dbReference type="ARBA" id="ARBA00004168"/>
    </source>
</evidence>
<keyword evidence="3" id="KW-0134">Cell wall</keyword>
<keyword evidence="8" id="KW-0812">Transmembrane</keyword>
<feature type="compositionally biased region" description="Low complexity" evidence="7">
    <location>
        <begin position="1249"/>
        <end position="1281"/>
    </location>
</feature>
<dbReference type="Gene3D" id="2.60.40.10">
    <property type="entry name" value="Immunoglobulins"/>
    <property type="match status" value="3"/>
</dbReference>
<dbReference type="InterPro" id="IPR008966">
    <property type="entry name" value="Adhesion_dom_sf"/>
</dbReference>
<evidence type="ECO:0000256" key="5">
    <source>
        <dbReference type="ARBA" id="ARBA00022729"/>
    </source>
</evidence>
<proteinExistence type="inferred from homology"/>
<feature type="transmembrane region" description="Helical" evidence="8">
    <location>
        <begin position="1373"/>
        <end position="1389"/>
    </location>
</feature>
<dbReference type="Gene3D" id="2.60.40.1280">
    <property type="match status" value="1"/>
</dbReference>
<keyword evidence="11" id="KW-1185">Reference proteome</keyword>
<dbReference type="InterPro" id="IPR008456">
    <property type="entry name" value="Collagen-bd_dom"/>
</dbReference>
<feature type="compositionally biased region" description="Basic and acidic residues" evidence="7">
    <location>
        <begin position="1317"/>
        <end position="1335"/>
    </location>
</feature>
<evidence type="ECO:0000256" key="3">
    <source>
        <dbReference type="ARBA" id="ARBA00022512"/>
    </source>
</evidence>
<dbReference type="SUPFAM" id="SSF49478">
    <property type="entry name" value="Cna protein B-type domain"/>
    <property type="match status" value="2"/>
</dbReference>
<dbReference type="PANTHER" id="PTHR36108:SF13">
    <property type="entry name" value="COLOSSIN-B-RELATED"/>
    <property type="match status" value="1"/>
</dbReference>
<evidence type="ECO:0000256" key="7">
    <source>
        <dbReference type="SAM" id="MobiDB-lite"/>
    </source>
</evidence>
<evidence type="ECO:0000256" key="8">
    <source>
        <dbReference type="SAM" id="Phobius"/>
    </source>
</evidence>
<keyword evidence="8" id="KW-0472">Membrane</keyword>
<dbReference type="InterPro" id="IPR013783">
    <property type="entry name" value="Ig-like_fold"/>
</dbReference>
<dbReference type="GO" id="GO:0007155">
    <property type="term" value="P:cell adhesion"/>
    <property type="evidence" value="ECO:0007669"/>
    <property type="project" value="InterPro"/>
</dbReference>
<keyword evidence="6" id="KW-0572">Peptidoglycan-anchor</keyword>